<evidence type="ECO:0000313" key="3">
    <source>
        <dbReference type="Proteomes" id="UP000602050"/>
    </source>
</evidence>
<dbReference type="InterPro" id="IPR035211">
    <property type="entry name" value="DUF5325"/>
</dbReference>
<sequence>MKNLDIMMLILAILVIGMFSGVGIALSMGNVWLLVLFLLLGFGFMGSGFWLKRKRK</sequence>
<accession>A0A8J2ZQ13</accession>
<evidence type="ECO:0000256" key="1">
    <source>
        <dbReference type="SAM" id="Phobius"/>
    </source>
</evidence>
<dbReference type="RefSeq" id="WP_188391170.1">
    <property type="nucleotide sequence ID" value="NZ_BMEV01000011.1"/>
</dbReference>
<dbReference type="Proteomes" id="UP000602050">
    <property type="component" value="Unassembled WGS sequence"/>
</dbReference>
<protein>
    <submittedName>
        <fullName evidence="2">Uncharacterized protein</fullName>
    </submittedName>
</protein>
<evidence type="ECO:0000313" key="2">
    <source>
        <dbReference type="EMBL" id="GGH72196.1"/>
    </source>
</evidence>
<name>A0A8J2ZQ13_9BACI</name>
<dbReference type="EMBL" id="BMEV01000011">
    <property type="protein sequence ID" value="GGH72196.1"/>
    <property type="molecule type" value="Genomic_DNA"/>
</dbReference>
<keyword evidence="1" id="KW-1133">Transmembrane helix</keyword>
<dbReference type="Pfam" id="PF17259">
    <property type="entry name" value="DUF5325"/>
    <property type="match status" value="1"/>
</dbReference>
<organism evidence="2 3">
    <name type="scientific">Compostibacillus humi</name>
    <dbReference type="NCBI Taxonomy" id="1245525"/>
    <lineage>
        <taxon>Bacteria</taxon>
        <taxon>Bacillati</taxon>
        <taxon>Bacillota</taxon>
        <taxon>Bacilli</taxon>
        <taxon>Bacillales</taxon>
        <taxon>Bacillaceae</taxon>
        <taxon>Compostibacillus</taxon>
    </lineage>
</organism>
<feature type="transmembrane region" description="Helical" evidence="1">
    <location>
        <begin position="32"/>
        <end position="51"/>
    </location>
</feature>
<comment type="caution">
    <text evidence="2">The sequence shown here is derived from an EMBL/GenBank/DDBJ whole genome shotgun (WGS) entry which is preliminary data.</text>
</comment>
<proteinExistence type="predicted"/>
<keyword evidence="1" id="KW-0812">Transmembrane</keyword>
<gene>
    <name evidence="2" type="ORF">GCM10010978_08890</name>
</gene>
<dbReference type="AlphaFoldDB" id="A0A8J2ZQ13"/>
<reference evidence="2" key="1">
    <citation type="journal article" date="2014" name="Int. J. Syst. Evol. Microbiol.">
        <title>Complete genome sequence of Corynebacterium casei LMG S-19264T (=DSM 44701T), isolated from a smear-ripened cheese.</title>
        <authorList>
            <consortium name="US DOE Joint Genome Institute (JGI-PGF)"/>
            <person name="Walter F."/>
            <person name="Albersmeier A."/>
            <person name="Kalinowski J."/>
            <person name="Ruckert C."/>
        </authorList>
    </citation>
    <scope>NUCLEOTIDE SEQUENCE</scope>
    <source>
        <strain evidence="2">CGMCC 1.12360</strain>
    </source>
</reference>
<feature type="transmembrane region" description="Helical" evidence="1">
    <location>
        <begin position="7"/>
        <end position="26"/>
    </location>
</feature>
<keyword evidence="1" id="KW-0472">Membrane</keyword>
<reference evidence="2" key="2">
    <citation type="submission" date="2020-09" db="EMBL/GenBank/DDBJ databases">
        <authorList>
            <person name="Sun Q."/>
            <person name="Zhou Y."/>
        </authorList>
    </citation>
    <scope>NUCLEOTIDE SEQUENCE</scope>
    <source>
        <strain evidence="2">CGMCC 1.12360</strain>
    </source>
</reference>
<keyword evidence="3" id="KW-1185">Reference proteome</keyword>